<evidence type="ECO:0000256" key="3">
    <source>
        <dbReference type="ARBA" id="ARBA00005337"/>
    </source>
</evidence>
<dbReference type="RefSeq" id="WP_123711131.1">
    <property type="nucleotide sequence ID" value="NZ_RKHR01000003.1"/>
</dbReference>
<comment type="cofactor">
    <cofactor evidence="8 9">
        <name>Fe(3+)</name>
        <dbReference type="ChEBI" id="CHEBI:29034"/>
    </cofactor>
    <text evidence="8 9">Binds 1 Fe(3+) ion per subunit.</text>
</comment>
<keyword evidence="7 8" id="KW-0408">Iron</keyword>
<dbReference type="SUPFAM" id="SSF57802">
    <property type="entry name" value="Rubredoxin-like"/>
    <property type="match status" value="1"/>
</dbReference>
<evidence type="ECO:0000313" key="11">
    <source>
        <dbReference type="EMBL" id="ROS05198.1"/>
    </source>
</evidence>
<dbReference type="Proteomes" id="UP000275394">
    <property type="component" value="Unassembled WGS sequence"/>
</dbReference>
<feature type="binding site" evidence="9">
    <location>
        <position position="9"/>
    </location>
    <ligand>
        <name>Fe cation</name>
        <dbReference type="ChEBI" id="CHEBI:24875"/>
    </ligand>
</feature>
<dbReference type="InterPro" id="IPR018527">
    <property type="entry name" value="Rubredoxin_Fe_BS"/>
</dbReference>
<evidence type="ECO:0000256" key="6">
    <source>
        <dbReference type="ARBA" id="ARBA00022982"/>
    </source>
</evidence>
<accession>A0A3N2DZD7</accession>
<comment type="caution">
    <text evidence="11">The sequence shown here is derived from an EMBL/GenBank/DDBJ whole genome shotgun (WGS) entry which is preliminary data.</text>
</comment>
<feature type="domain" description="Rubredoxin-like" evidence="10">
    <location>
        <begin position="4"/>
        <end position="55"/>
    </location>
</feature>
<keyword evidence="6 8" id="KW-0249">Electron transport</keyword>
<dbReference type="Gene3D" id="2.20.28.10">
    <property type="match status" value="1"/>
</dbReference>
<evidence type="ECO:0000256" key="5">
    <source>
        <dbReference type="ARBA" id="ARBA00022723"/>
    </source>
</evidence>
<dbReference type="GO" id="GO:0043448">
    <property type="term" value="P:alkane catabolic process"/>
    <property type="evidence" value="ECO:0007669"/>
    <property type="project" value="TreeGrafter"/>
</dbReference>
<dbReference type="PRINTS" id="PR00163">
    <property type="entry name" value="RUBREDOXIN"/>
</dbReference>
<dbReference type="PANTHER" id="PTHR47627:SF1">
    <property type="entry name" value="RUBREDOXIN-1-RELATED"/>
    <property type="match status" value="1"/>
</dbReference>
<evidence type="ECO:0000259" key="10">
    <source>
        <dbReference type="PROSITE" id="PS50903"/>
    </source>
</evidence>
<evidence type="ECO:0000256" key="2">
    <source>
        <dbReference type="ARBA" id="ARBA00004933"/>
    </source>
</evidence>
<feature type="binding site" evidence="9">
    <location>
        <position position="12"/>
    </location>
    <ligand>
        <name>Fe cation</name>
        <dbReference type="ChEBI" id="CHEBI:24875"/>
    </ligand>
</feature>
<organism evidence="11 12">
    <name type="scientific">Sinobacterium caligoides</name>
    <dbReference type="NCBI Taxonomy" id="933926"/>
    <lineage>
        <taxon>Bacteria</taxon>
        <taxon>Pseudomonadati</taxon>
        <taxon>Pseudomonadota</taxon>
        <taxon>Gammaproteobacteria</taxon>
        <taxon>Cellvibrionales</taxon>
        <taxon>Spongiibacteraceae</taxon>
        <taxon>Sinobacterium</taxon>
    </lineage>
</organism>
<keyword evidence="12" id="KW-1185">Reference proteome</keyword>
<dbReference type="EMBL" id="RKHR01000003">
    <property type="protein sequence ID" value="ROS05198.1"/>
    <property type="molecule type" value="Genomic_DNA"/>
</dbReference>
<protein>
    <recommendedName>
        <fullName evidence="8">Rubredoxin</fullName>
    </recommendedName>
</protein>
<sequence>MSDFKKYECVICGFIYDEELGLPDEGIEAGTKWEDVPEDWECPDCGISKYDFDVM</sequence>
<dbReference type="GO" id="GO:0009055">
    <property type="term" value="F:electron transfer activity"/>
    <property type="evidence" value="ECO:0007669"/>
    <property type="project" value="InterPro"/>
</dbReference>
<dbReference type="InterPro" id="IPR024935">
    <property type="entry name" value="Rubredoxin_dom"/>
</dbReference>
<evidence type="ECO:0000256" key="1">
    <source>
        <dbReference type="ARBA" id="ARBA00002792"/>
    </source>
</evidence>
<dbReference type="PANTHER" id="PTHR47627">
    <property type="entry name" value="RUBREDOXIN"/>
    <property type="match status" value="1"/>
</dbReference>
<evidence type="ECO:0000256" key="9">
    <source>
        <dbReference type="PIRSR" id="PIRSR000071-1"/>
    </source>
</evidence>
<gene>
    <name evidence="11" type="ORF">EDC56_0727</name>
</gene>
<dbReference type="InterPro" id="IPR050526">
    <property type="entry name" value="Rubredoxin_ET"/>
</dbReference>
<dbReference type="PROSITE" id="PS50903">
    <property type="entry name" value="RUBREDOXIN_LIKE"/>
    <property type="match status" value="1"/>
</dbReference>
<proteinExistence type="inferred from homology"/>
<dbReference type="PIRSF" id="PIRSF000071">
    <property type="entry name" value="Rubredoxin"/>
    <property type="match status" value="1"/>
</dbReference>
<keyword evidence="4 8" id="KW-0813">Transport</keyword>
<dbReference type="FunFam" id="2.20.28.10:FF:000001">
    <property type="entry name" value="Rubredoxin"/>
    <property type="match status" value="1"/>
</dbReference>
<dbReference type="GO" id="GO:0005506">
    <property type="term" value="F:iron ion binding"/>
    <property type="evidence" value="ECO:0007669"/>
    <property type="project" value="InterPro"/>
</dbReference>
<dbReference type="OrthoDB" id="9808980at2"/>
<dbReference type="InterPro" id="IPR024934">
    <property type="entry name" value="Rubredoxin-like_dom"/>
</dbReference>
<name>A0A3N2DZD7_9GAMM</name>
<comment type="pathway">
    <text evidence="2">Hydrocarbon metabolism; alkane degradation.</text>
</comment>
<feature type="binding site" evidence="9">
    <location>
        <position position="42"/>
    </location>
    <ligand>
        <name>Fe cation</name>
        <dbReference type="ChEBI" id="CHEBI:24875"/>
    </ligand>
</feature>
<evidence type="ECO:0000256" key="4">
    <source>
        <dbReference type="ARBA" id="ARBA00022448"/>
    </source>
</evidence>
<dbReference type="Pfam" id="PF00301">
    <property type="entry name" value="Rubredoxin"/>
    <property type="match status" value="1"/>
</dbReference>
<dbReference type="PROSITE" id="PS00202">
    <property type="entry name" value="RUBREDOXIN"/>
    <property type="match status" value="1"/>
</dbReference>
<evidence type="ECO:0000313" key="12">
    <source>
        <dbReference type="Proteomes" id="UP000275394"/>
    </source>
</evidence>
<evidence type="ECO:0000256" key="7">
    <source>
        <dbReference type="ARBA" id="ARBA00023004"/>
    </source>
</evidence>
<dbReference type="AlphaFoldDB" id="A0A3N2DZD7"/>
<comment type="function">
    <text evidence="1">Involved in the hydrocarbon hydroxylating system, which transfers electrons from NADH to rubredoxin reductase and then through rubredoxin to alkane 1 monooxygenase.</text>
</comment>
<dbReference type="InterPro" id="IPR024922">
    <property type="entry name" value="Rubredoxin"/>
</dbReference>
<keyword evidence="5 8" id="KW-0479">Metal-binding</keyword>
<evidence type="ECO:0000256" key="8">
    <source>
        <dbReference type="PIRNR" id="PIRNR000071"/>
    </source>
</evidence>
<dbReference type="CDD" id="cd00730">
    <property type="entry name" value="rubredoxin"/>
    <property type="match status" value="1"/>
</dbReference>
<reference evidence="11 12" key="1">
    <citation type="submission" date="2018-11" db="EMBL/GenBank/DDBJ databases">
        <title>Genomic Encyclopedia of Type Strains, Phase IV (KMG-IV): sequencing the most valuable type-strain genomes for metagenomic binning, comparative biology and taxonomic classification.</title>
        <authorList>
            <person name="Goeker M."/>
        </authorList>
    </citation>
    <scope>NUCLEOTIDE SEQUENCE [LARGE SCALE GENOMIC DNA]</scope>
    <source>
        <strain evidence="11 12">DSM 100316</strain>
    </source>
</reference>
<comment type="similarity">
    <text evidence="3 8">Belongs to the rubredoxin family.</text>
</comment>
<feature type="binding site" evidence="9">
    <location>
        <position position="45"/>
    </location>
    <ligand>
        <name>Fe cation</name>
        <dbReference type="ChEBI" id="CHEBI:24875"/>
    </ligand>
</feature>